<comment type="subcellular location">
    <subcellularLocation>
        <location evidence="1">Membrane</location>
        <topology evidence="1">Multi-pass membrane protein</topology>
    </subcellularLocation>
</comment>
<evidence type="ECO:0000256" key="4">
    <source>
        <dbReference type="ARBA" id="ARBA00022989"/>
    </source>
</evidence>
<sequence length="347" mass="40745">MLYFFLDFFSWITKLCSLINLVITFPIYFSLLHFLYRKRHQNPFNSSFYRLFFALGIVDITKYSLYLFKKCSYWGWVLPLFLPPDIPNKPAQLLYLSLWALSFAQYQLNICLSLNRFISILLPQIYRHHYTRQFFCFVIWPISLISILIVVPILQMPVCFRTNVIFNNTQNDEDKPYMKLTGPVFVKQSDLSIYYGITKFFVVILLLCCLVGYPLCFSRIRRLNMKDKALAVEVKMLFALSFLLVANLELISRLYSQSSFFTEWSLYLIIDFYDMNSPYGILLTSKLVRRSVLPLCLFNQQNMVIPLVGGALRPNENNQALNIIQLPLVENMQKNTSSNNIQNESIK</sequence>
<evidence type="ECO:0000256" key="3">
    <source>
        <dbReference type="ARBA" id="ARBA00022692"/>
    </source>
</evidence>
<evidence type="ECO:0000256" key="1">
    <source>
        <dbReference type="ARBA" id="ARBA00004141"/>
    </source>
</evidence>
<accession>A0A8S9ZLW7</accession>
<dbReference type="Gene3D" id="1.20.1070.10">
    <property type="entry name" value="Rhodopsin 7-helix transmembrane proteins"/>
    <property type="match status" value="1"/>
</dbReference>
<dbReference type="PANTHER" id="PTHR31552:SF8">
    <property type="entry name" value="SERPENTINE RECEPTOR CLASS GAMMA"/>
    <property type="match status" value="1"/>
</dbReference>
<dbReference type="Proteomes" id="UP000605970">
    <property type="component" value="Unassembled WGS sequence"/>
</dbReference>
<feature type="transmembrane region" description="Helical" evidence="6">
    <location>
        <begin position="237"/>
        <end position="255"/>
    </location>
</feature>
<feature type="transmembrane region" description="Helical" evidence="6">
    <location>
        <begin position="193"/>
        <end position="216"/>
    </location>
</feature>
<evidence type="ECO:0000256" key="5">
    <source>
        <dbReference type="ARBA" id="ARBA00023136"/>
    </source>
</evidence>
<dbReference type="EMBL" id="JABEBT010000059">
    <property type="protein sequence ID" value="KAF7634350.1"/>
    <property type="molecule type" value="Genomic_DNA"/>
</dbReference>
<keyword evidence="5 6" id="KW-0472">Membrane</keyword>
<feature type="transmembrane region" description="Helical" evidence="6">
    <location>
        <begin position="48"/>
        <end position="68"/>
    </location>
</feature>
<evidence type="ECO:0000256" key="2">
    <source>
        <dbReference type="ARBA" id="ARBA00005692"/>
    </source>
</evidence>
<feature type="transmembrane region" description="Helical" evidence="6">
    <location>
        <begin position="134"/>
        <end position="154"/>
    </location>
</feature>
<dbReference type="GO" id="GO:0016020">
    <property type="term" value="C:membrane"/>
    <property type="evidence" value="ECO:0007669"/>
    <property type="project" value="UniProtKB-SubCell"/>
</dbReference>
<protein>
    <recommendedName>
        <fullName evidence="6">Serpentine receptor class gamma</fullName>
    </recommendedName>
</protein>
<comment type="caution">
    <text evidence="6">Lacks conserved residue(s) required for the propagation of feature annotation.</text>
</comment>
<dbReference type="GO" id="GO:0004888">
    <property type="term" value="F:transmembrane signaling receptor activity"/>
    <property type="evidence" value="ECO:0007669"/>
    <property type="project" value="InterPro"/>
</dbReference>
<comment type="similarity">
    <text evidence="2 6">Belongs to the nematode receptor-like protein srg family.</text>
</comment>
<keyword evidence="3 6" id="KW-0812">Transmembrane</keyword>
<dbReference type="GO" id="GO:0007606">
    <property type="term" value="P:sensory perception of chemical stimulus"/>
    <property type="evidence" value="ECO:0007669"/>
    <property type="project" value="UniProtKB-UniRule"/>
</dbReference>
<dbReference type="InterPro" id="IPR000609">
    <property type="entry name" value="7TM_GPCR_serpentine_rcpt_Srg"/>
</dbReference>
<evidence type="ECO:0000313" key="7">
    <source>
        <dbReference type="EMBL" id="KAF7634350.1"/>
    </source>
</evidence>
<keyword evidence="8" id="KW-1185">Reference proteome</keyword>
<reference evidence="7" key="1">
    <citation type="journal article" date="2020" name="Ecol. Evol.">
        <title>Genome structure and content of the rice root-knot nematode (Meloidogyne graminicola).</title>
        <authorList>
            <person name="Phan N.T."/>
            <person name="Danchin E.G.J."/>
            <person name="Klopp C."/>
            <person name="Perfus-Barbeoch L."/>
            <person name="Kozlowski D.K."/>
            <person name="Koutsovoulos G.D."/>
            <person name="Lopez-Roques C."/>
            <person name="Bouchez O."/>
            <person name="Zahm M."/>
            <person name="Besnard G."/>
            <person name="Bellafiore S."/>
        </authorList>
    </citation>
    <scope>NUCLEOTIDE SEQUENCE</scope>
    <source>
        <strain evidence="7">VN-18</strain>
    </source>
</reference>
<feature type="transmembrane region" description="Helical" evidence="6">
    <location>
        <begin position="93"/>
        <end position="114"/>
    </location>
</feature>
<dbReference type="OrthoDB" id="5807466at2759"/>
<organism evidence="7 8">
    <name type="scientific">Meloidogyne graminicola</name>
    <dbReference type="NCBI Taxonomy" id="189291"/>
    <lineage>
        <taxon>Eukaryota</taxon>
        <taxon>Metazoa</taxon>
        <taxon>Ecdysozoa</taxon>
        <taxon>Nematoda</taxon>
        <taxon>Chromadorea</taxon>
        <taxon>Rhabditida</taxon>
        <taxon>Tylenchina</taxon>
        <taxon>Tylenchomorpha</taxon>
        <taxon>Tylenchoidea</taxon>
        <taxon>Meloidogynidae</taxon>
        <taxon>Meloidogyninae</taxon>
        <taxon>Meloidogyne</taxon>
    </lineage>
</organism>
<feature type="transmembrane region" description="Helical" evidence="6">
    <location>
        <begin position="12"/>
        <end position="36"/>
    </location>
</feature>
<dbReference type="AlphaFoldDB" id="A0A8S9ZLW7"/>
<gene>
    <name evidence="7" type="ORF">Mgra_00006205</name>
</gene>
<proteinExistence type="inferred from homology"/>
<dbReference type="PANTHER" id="PTHR31552">
    <property type="entry name" value="SERPENTINE RECEPTOR CLASS GAMMA"/>
    <property type="match status" value="1"/>
</dbReference>
<evidence type="ECO:0000256" key="6">
    <source>
        <dbReference type="RuleBase" id="RU280813"/>
    </source>
</evidence>
<dbReference type="Pfam" id="PF02118">
    <property type="entry name" value="Srg"/>
    <property type="match status" value="1"/>
</dbReference>
<keyword evidence="4 6" id="KW-1133">Transmembrane helix</keyword>
<evidence type="ECO:0000313" key="8">
    <source>
        <dbReference type="Proteomes" id="UP000605970"/>
    </source>
</evidence>
<name>A0A8S9ZLW7_9BILA</name>
<comment type="caution">
    <text evidence="7">The sequence shown here is derived from an EMBL/GenBank/DDBJ whole genome shotgun (WGS) entry which is preliminary data.</text>
</comment>